<dbReference type="PANTHER" id="PTHR33740">
    <property type="entry name" value="GPI-ANCHORED ADHESIN-LIKE PROTEIN"/>
    <property type="match status" value="1"/>
</dbReference>
<protein>
    <submittedName>
        <fullName evidence="3">S-layer homology domain-containing protein</fullName>
    </submittedName>
</protein>
<keyword evidence="4" id="KW-1185">Reference proteome</keyword>
<dbReference type="RefSeq" id="WP_340542281.1">
    <property type="nucleotide sequence ID" value="NZ_JBBLXS010000798.1"/>
</dbReference>
<dbReference type="EMBL" id="JBBLXS010000798">
    <property type="protein sequence ID" value="MEK0188869.1"/>
    <property type="molecule type" value="Genomic_DNA"/>
</dbReference>
<name>A0ABU8YWR1_9CYAN</name>
<dbReference type="InterPro" id="IPR001119">
    <property type="entry name" value="SLH_dom"/>
</dbReference>
<reference evidence="3 4" key="1">
    <citation type="journal article" date="2020" name="Harmful Algae">
        <title>Molecular and morphological characterization of a novel dihydroanatoxin-a producing Microcoleus species (cyanobacteria) from the Russian River, California, USA.</title>
        <authorList>
            <person name="Conklin K.Y."/>
            <person name="Stancheva R."/>
            <person name="Otten T.G."/>
            <person name="Fadness R."/>
            <person name="Boyer G.L."/>
            <person name="Read B."/>
            <person name="Zhang X."/>
            <person name="Sheath R.G."/>
        </authorList>
    </citation>
    <scope>NUCLEOTIDE SEQUENCE [LARGE SCALE GENOMIC DNA]</scope>
    <source>
        <strain evidence="3 4">PTRS2</strain>
    </source>
</reference>
<feature type="region of interest" description="Disordered" evidence="1">
    <location>
        <begin position="198"/>
        <end position="247"/>
    </location>
</feature>
<gene>
    <name evidence="3" type="ORF">WMG39_29065</name>
</gene>
<accession>A0ABU8YWR1</accession>
<dbReference type="PANTHER" id="PTHR33740:SF3">
    <property type="entry name" value="GPI-ANCHORED ADHESIN-LIKE PROTEIN"/>
    <property type="match status" value="1"/>
</dbReference>
<comment type="caution">
    <text evidence="3">The sequence shown here is derived from an EMBL/GenBank/DDBJ whole genome shotgun (WGS) entry which is preliminary data.</text>
</comment>
<evidence type="ECO:0000256" key="1">
    <source>
        <dbReference type="SAM" id="MobiDB-lite"/>
    </source>
</evidence>
<sequence>ANGGFMLNIIFAQRRGDLTGRSPTKTSKTHILATVNALLAICLLGAVTGCANSPNSKAMEESFAADPKLKENPVALASPQPATPVDTSTNAKLPADFPTEIPLYPNAQLVEVTGPSTPSEQNIRLRYESTDPINSIQSFYQNEFGRRNWKIVTPPTPDGQGSVVAQQDKLRVTVSLSPTQKLGGATEFVIAYDKANGEIASNPQPQNSDANQSPSPAPTSSNSEAPTATSSPESKTKKVSQQDSQIPQQLRQYVADLASLEVLKVRSKSGANLQTENTLPEPNKIATRREYARWLVAANNQIYASRQAKQIRLAVASSEPAFADIPKTDPDFAAIQGLAEAGLIPSSISGETKDIKFRPDAPLTREAMILWKVPLDTRQVLPTANIDAVKEKWGFQDASKIDSQASRAVLADFNNGDLANIRRVFGFTTLFQPKKSVTRAEAAASLWYFGVQDQGLSAKDAGEAKSQPTQ</sequence>
<feature type="domain" description="SLH" evidence="2">
    <location>
        <begin position="318"/>
        <end position="386"/>
    </location>
</feature>
<evidence type="ECO:0000313" key="3">
    <source>
        <dbReference type="EMBL" id="MEK0188869.1"/>
    </source>
</evidence>
<feature type="compositionally biased region" description="Polar residues" evidence="1">
    <location>
        <begin position="199"/>
        <end position="247"/>
    </location>
</feature>
<proteinExistence type="predicted"/>
<dbReference type="Proteomes" id="UP001384579">
    <property type="component" value="Unassembled WGS sequence"/>
</dbReference>
<evidence type="ECO:0000313" key="4">
    <source>
        <dbReference type="Proteomes" id="UP001384579"/>
    </source>
</evidence>
<evidence type="ECO:0000259" key="2">
    <source>
        <dbReference type="PROSITE" id="PS51272"/>
    </source>
</evidence>
<feature type="non-terminal residue" evidence="3">
    <location>
        <position position="1"/>
    </location>
</feature>
<dbReference type="Pfam" id="PF00395">
    <property type="entry name" value="SLH"/>
    <property type="match status" value="1"/>
</dbReference>
<organism evidence="3 4">
    <name type="scientific">Microcoleus anatoxicus PTRS2</name>
    <dbReference type="NCBI Taxonomy" id="2705321"/>
    <lineage>
        <taxon>Bacteria</taxon>
        <taxon>Bacillati</taxon>
        <taxon>Cyanobacteriota</taxon>
        <taxon>Cyanophyceae</taxon>
        <taxon>Oscillatoriophycideae</taxon>
        <taxon>Oscillatoriales</taxon>
        <taxon>Microcoleaceae</taxon>
        <taxon>Microcoleus</taxon>
        <taxon>Microcoleus anatoxicus</taxon>
    </lineage>
</organism>
<dbReference type="PROSITE" id="PS51272">
    <property type="entry name" value="SLH"/>
    <property type="match status" value="1"/>
</dbReference>